<dbReference type="EMBL" id="CP083680">
    <property type="protein sequence ID" value="UYU67866.1"/>
    <property type="molecule type" value="Genomic_DNA"/>
</dbReference>
<name>A0A139JT76_BACT4</name>
<dbReference type="PROSITE" id="PS51257">
    <property type="entry name" value="PROKAR_LIPOPROTEIN"/>
    <property type="match status" value="1"/>
</dbReference>
<dbReference type="RefSeq" id="WP_048694439.1">
    <property type="nucleotide sequence ID" value="NZ_CP083680.1"/>
</dbReference>
<protein>
    <submittedName>
        <fullName evidence="1">Pilus assembly protein N-terminal domain-containing protein</fullName>
    </submittedName>
</protein>
<evidence type="ECO:0000313" key="1">
    <source>
        <dbReference type="EMBL" id="UYU67866.1"/>
    </source>
</evidence>
<evidence type="ECO:0000313" key="2">
    <source>
        <dbReference type="Proteomes" id="UP001156218"/>
    </source>
</evidence>
<dbReference type="Proteomes" id="UP001156218">
    <property type="component" value="Chromosome"/>
</dbReference>
<dbReference type="AlphaFoldDB" id="A0A139JT76"/>
<sequence>MKTKTLSYTPILFCILILWSACKDDADAPLRFYDSKYEVPMGGRRYLGIESGNGDYSLEIGNPRIASAGVESGWSGVPAGRMIYISGILTGSTYLKVTDNATQETLTLPIKVVDYYEDLNLIHGSSSLRPNGDENLLPGVDDIFLVSNAARDAYFFKQGQRTAFSSGLELITKGTYALKQGEDNKATLTLTFSLDASPATEHHFTVWGNTYLLHRLDKNLHLNWGTPPIGETRTSPAPPPAYTLEEITEGAEPGTGRQVGFILNYKEIPTGILP</sequence>
<gene>
    <name evidence="1" type="ORF">KQP68_06205</name>
</gene>
<reference evidence="1 2" key="1">
    <citation type="submission" date="2021-06" db="EMBL/GenBank/DDBJ databases">
        <title>Interrogation of the integrated mobile genetic elements in gut-associated Bacteroides with a consensus prediction approach.</title>
        <authorList>
            <person name="Campbell D.E."/>
            <person name="Leigh J.R."/>
            <person name="Kim T."/>
            <person name="England W."/>
            <person name="Whitaker R.J."/>
            <person name="Degnan P.H."/>
        </authorList>
    </citation>
    <scope>NUCLEOTIDE SEQUENCE [LARGE SCALE GENOMIC DNA]</scope>
    <source>
        <strain evidence="1 2">WAL8669</strain>
    </source>
</reference>
<proteinExistence type="predicted"/>
<organism evidence="1 2">
    <name type="scientific">Bacteroides thetaiotaomicron</name>
    <dbReference type="NCBI Taxonomy" id="818"/>
    <lineage>
        <taxon>Bacteria</taxon>
        <taxon>Pseudomonadati</taxon>
        <taxon>Bacteroidota</taxon>
        <taxon>Bacteroidia</taxon>
        <taxon>Bacteroidales</taxon>
        <taxon>Bacteroidaceae</taxon>
        <taxon>Bacteroides</taxon>
    </lineage>
</organism>
<accession>A0A139JT76</accession>